<dbReference type="PANTHER" id="PTHR47811">
    <property type="entry name" value="TRNA PSEUDOURIDINE SYNTHASE D"/>
    <property type="match status" value="1"/>
</dbReference>
<name>A0A8J6QXT1_9BACT</name>
<dbReference type="EC" id="5.4.99.27" evidence="4"/>
<dbReference type="PIRSF" id="PIRSF037016">
    <property type="entry name" value="Pseudouridin_synth_euk_prd"/>
    <property type="match status" value="1"/>
</dbReference>
<dbReference type="GO" id="GO:0003723">
    <property type="term" value="F:RNA binding"/>
    <property type="evidence" value="ECO:0007669"/>
    <property type="project" value="InterPro"/>
</dbReference>
<dbReference type="Pfam" id="PF01142">
    <property type="entry name" value="TruD"/>
    <property type="match status" value="1"/>
</dbReference>
<dbReference type="GO" id="GO:0005829">
    <property type="term" value="C:cytosol"/>
    <property type="evidence" value="ECO:0007669"/>
    <property type="project" value="TreeGrafter"/>
</dbReference>
<accession>A0A8J6QXT1</accession>
<dbReference type="Gene3D" id="3.30.70.3160">
    <property type="match status" value="1"/>
</dbReference>
<dbReference type="RefSeq" id="WP_191156257.1">
    <property type="nucleotide sequence ID" value="NZ_JACWUN010000011.1"/>
</dbReference>
<dbReference type="EMBL" id="JACWUN010000011">
    <property type="protein sequence ID" value="MBD1401061.1"/>
    <property type="molecule type" value="Genomic_DNA"/>
</dbReference>
<dbReference type="GO" id="GO:0031119">
    <property type="term" value="P:tRNA pseudouridine synthesis"/>
    <property type="evidence" value="ECO:0007669"/>
    <property type="project" value="UniProtKB-UniRule"/>
</dbReference>
<keyword evidence="7" id="KW-1185">Reference proteome</keyword>
<dbReference type="SUPFAM" id="SSF55120">
    <property type="entry name" value="Pseudouridine synthase"/>
    <property type="match status" value="1"/>
</dbReference>
<dbReference type="AlphaFoldDB" id="A0A8J6QXT1"/>
<organism evidence="6 7">
    <name type="scientific">Pelovirga terrestris</name>
    <dbReference type="NCBI Taxonomy" id="2771352"/>
    <lineage>
        <taxon>Bacteria</taxon>
        <taxon>Pseudomonadati</taxon>
        <taxon>Thermodesulfobacteriota</taxon>
        <taxon>Desulfuromonadia</taxon>
        <taxon>Geobacterales</taxon>
        <taxon>Geobacteraceae</taxon>
        <taxon>Pelovirga</taxon>
    </lineage>
</organism>
<evidence type="ECO:0000313" key="7">
    <source>
        <dbReference type="Proteomes" id="UP000632828"/>
    </source>
</evidence>
<evidence type="ECO:0000256" key="4">
    <source>
        <dbReference type="HAMAP-Rule" id="MF_01082"/>
    </source>
</evidence>
<protein>
    <recommendedName>
        <fullName evidence="4">tRNA pseudouridine synthase D</fullName>
        <ecNumber evidence="4">5.4.99.27</ecNumber>
    </recommendedName>
    <alternativeName>
        <fullName evidence="4">tRNA pseudouridine(13) synthase</fullName>
    </alternativeName>
    <alternativeName>
        <fullName evidence="4">tRNA pseudouridylate synthase D</fullName>
    </alternativeName>
    <alternativeName>
        <fullName evidence="4">tRNA-uridine isomerase D</fullName>
    </alternativeName>
</protein>
<proteinExistence type="inferred from homology"/>
<dbReference type="InterPro" id="IPR050170">
    <property type="entry name" value="TruD_pseudoU_synthase"/>
</dbReference>
<keyword evidence="2 4" id="KW-0819">tRNA processing</keyword>
<dbReference type="GO" id="GO:0160150">
    <property type="term" value="F:tRNA pseudouridine(13) synthase activity"/>
    <property type="evidence" value="ECO:0007669"/>
    <property type="project" value="UniProtKB-EC"/>
</dbReference>
<comment type="caution">
    <text evidence="6">The sequence shown here is derived from an EMBL/GenBank/DDBJ whole genome shotgun (WGS) entry which is preliminary data.</text>
</comment>
<dbReference type="InterPro" id="IPR011760">
    <property type="entry name" value="PsdUridine_synth_TruD_insert"/>
</dbReference>
<dbReference type="PROSITE" id="PS50984">
    <property type="entry name" value="TRUD"/>
    <property type="match status" value="1"/>
</dbReference>
<dbReference type="Proteomes" id="UP000632828">
    <property type="component" value="Unassembled WGS sequence"/>
</dbReference>
<dbReference type="Gene3D" id="1.10.1510.30">
    <property type="match status" value="1"/>
</dbReference>
<evidence type="ECO:0000313" key="6">
    <source>
        <dbReference type="EMBL" id="MBD1401061.1"/>
    </source>
</evidence>
<comment type="catalytic activity">
    <reaction evidence="4">
        <text>uridine(13) in tRNA = pseudouridine(13) in tRNA</text>
        <dbReference type="Rhea" id="RHEA:42540"/>
        <dbReference type="Rhea" id="RHEA-COMP:10105"/>
        <dbReference type="Rhea" id="RHEA-COMP:10106"/>
        <dbReference type="ChEBI" id="CHEBI:65314"/>
        <dbReference type="ChEBI" id="CHEBI:65315"/>
        <dbReference type="EC" id="5.4.99.27"/>
    </reaction>
</comment>
<evidence type="ECO:0000256" key="1">
    <source>
        <dbReference type="ARBA" id="ARBA00007953"/>
    </source>
</evidence>
<dbReference type="NCBIfam" id="TIGR00094">
    <property type="entry name" value="tRNA_TruD_broad"/>
    <property type="match status" value="1"/>
</dbReference>
<sequence length="397" mass="44100">MTFVTADLPGIGGSYKETPTDFEVEEIPLYPCCGSGEHLYLWIEKSGISTSELISRLARRLHLKENDIGYAGLKDSRALTRQWLSIPAAKHSHLDHLHLDNVRILDTQRHTNKLRLGHLAGNRFSICLRQLNPGVAPQADAILAELHRCGVPNRFGEQRYGILGNSALLGHLLLTGDHQEFCRELLGDPQKIGHPGWKKAALAYRQQRLEDALNALPGAMRLEQRLIRDLLQGKNHQQAVYRLPKQRLRFFLSALQSRYFDQLLETRIGALGELKDGDIAYKHINGACFLVETAEQEQARADSFEISPTAPLFGHKVMLAQGEPGTAEAALLNRSNLTLDSWKPAPGLAMPGERRPLRVPLELPKIAGATDDSLTIEFALPKGSYATSVLAELMKTP</sequence>
<dbReference type="Gene3D" id="3.30.2350.20">
    <property type="entry name" value="TruD, catalytic domain"/>
    <property type="match status" value="1"/>
</dbReference>
<dbReference type="InterPro" id="IPR020103">
    <property type="entry name" value="PsdUridine_synth_cat_dom_sf"/>
</dbReference>
<dbReference type="InterPro" id="IPR001656">
    <property type="entry name" value="PsdUridine_synth_TruD"/>
</dbReference>
<comment type="function">
    <text evidence="4">Responsible for synthesis of pseudouridine from uracil-13 in transfer RNAs.</text>
</comment>
<dbReference type="HAMAP" id="MF_01082">
    <property type="entry name" value="TruD"/>
    <property type="match status" value="1"/>
</dbReference>
<evidence type="ECO:0000259" key="5">
    <source>
        <dbReference type="PROSITE" id="PS50984"/>
    </source>
</evidence>
<dbReference type="CDD" id="cd01291">
    <property type="entry name" value="PseudoU_synth"/>
    <property type="match status" value="1"/>
</dbReference>
<dbReference type="PANTHER" id="PTHR47811:SF1">
    <property type="entry name" value="TRNA PSEUDOURIDINE SYNTHASE D"/>
    <property type="match status" value="1"/>
</dbReference>
<evidence type="ECO:0000256" key="2">
    <source>
        <dbReference type="ARBA" id="ARBA00022694"/>
    </source>
</evidence>
<feature type="domain" description="TRUD" evidence="5">
    <location>
        <begin position="150"/>
        <end position="359"/>
    </location>
</feature>
<feature type="active site" description="Nucleophile" evidence="4">
    <location>
        <position position="75"/>
    </location>
</feature>
<comment type="similarity">
    <text evidence="1 4">Belongs to the pseudouridine synthase TruD family.</text>
</comment>
<gene>
    <name evidence="4 6" type="primary">truD</name>
    <name evidence="6" type="ORF">ICT70_10280</name>
</gene>
<keyword evidence="3 4" id="KW-0413">Isomerase</keyword>
<evidence type="ECO:0000256" key="3">
    <source>
        <dbReference type="ARBA" id="ARBA00023235"/>
    </source>
</evidence>
<reference evidence="6" key="1">
    <citation type="submission" date="2020-09" db="EMBL/GenBank/DDBJ databases">
        <title>Pelobacter alkaliphilus sp. nov., a novel anaerobic arsenate-reducing bacterium from terrestrial mud volcano.</title>
        <authorList>
            <person name="Khomyakova M.A."/>
            <person name="Merkel A.Y."/>
            <person name="Slobodkin A.I."/>
        </authorList>
    </citation>
    <scope>NUCLEOTIDE SEQUENCE</scope>
    <source>
        <strain evidence="6">M08fum</strain>
    </source>
</reference>
<dbReference type="InterPro" id="IPR042214">
    <property type="entry name" value="TruD_catalytic"/>
</dbReference>